<proteinExistence type="predicted"/>
<name>A0A183TE53_SCHSO</name>
<dbReference type="WBParaSite" id="SSLN_0001530901-mRNA-1">
    <property type="protein sequence ID" value="SSLN_0001530901-mRNA-1"/>
    <property type="gene ID" value="SSLN_0001530901"/>
</dbReference>
<organism evidence="5">
    <name type="scientific">Schistocephalus solidus</name>
    <name type="common">Tapeworm</name>
    <dbReference type="NCBI Taxonomy" id="70667"/>
    <lineage>
        <taxon>Eukaryota</taxon>
        <taxon>Metazoa</taxon>
        <taxon>Spiralia</taxon>
        <taxon>Lophotrochozoa</taxon>
        <taxon>Platyhelminthes</taxon>
        <taxon>Cestoda</taxon>
        <taxon>Eucestoda</taxon>
        <taxon>Diphyllobothriidea</taxon>
        <taxon>Diphyllobothriidae</taxon>
        <taxon>Schistocephalus</taxon>
    </lineage>
</organism>
<dbReference type="Pfam" id="PF00271">
    <property type="entry name" value="Helicase_C"/>
    <property type="match status" value="1"/>
</dbReference>
<evidence type="ECO:0000313" key="5">
    <source>
        <dbReference type="WBParaSite" id="SSLN_0001530901-mRNA-1"/>
    </source>
</evidence>
<evidence type="ECO:0000313" key="4">
    <source>
        <dbReference type="Proteomes" id="UP000275846"/>
    </source>
</evidence>
<reference evidence="3 4" key="2">
    <citation type="submission" date="2018-11" db="EMBL/GenBank/DDBJ databases">
        <authorList>
            <consortium name="Pathogen Informatics"/>
        </authorList>
    </citation>
    <scope>NUCLEOTIDE SEQUENCE [LARGE SCALE GENOMIC DNA]</scope>
    <source>
        <strain evidence="3 4">NST_G2</strain>
    </source>
</reference>
<dbReference type="InterPro" id="IPR001650">
    <property type="entry name" value="Helicase_C-like"/>
</dbReference>
<dbReference type="PROSITE" id="PS51194">
    <property type="entry name" value="HELICASE_CTER"/>
    <property type="match status" value="1"/>
</dbReference>
<dbReference type="STRING" id="70667.A0A183TE53"/>
<dbReference type="InterPro" id="IPR027417">
    <property type="entry name" value="P-loop_NTPase"/>
</dbReference>
<gene>
    <name evidence="3" type="ORF">SSLN_LOCUS14751</name>
</gene>
<sequence length="638" mass="71435">MQFEDANPKKFKRILQQCMRVMEEFGPWCADMNRHGIPLNTKLKMYKAVVLTTLFYGAETWTVYSSQFWKLYPFHLSCLCRILKLRWQGMEVQERMLRHVKLRWSGHLVKMDDERLPKRLLYGDVATGSRRQGGQQLRYKENFKKSLRQLQINPATWEDLAQDRPAWIISVKTGAAIYESNRIAAAKAERAVCKSQAPDQRRQYPSPANMPTLSTHIPRACQLTEKAFTQLAASTSTIRGYNAECLSAIRECLATLGRAHELYTTIRDGHIARARRPSSSSDTAWGEWILAHIPMTNKVVQLVRLLTQFKNRPPPAEQSASGTPEASAFHALVLVKERITTSALCRLICELSAMAPQYSGLKASYCVSANPTRNLASMSTGEQLDVLAGFRKGAFNVLVATDVIEEGLDVRACNVVIKVDPVTNFRSFIQSQGRARAAHSHYVLMTEDKTKCQLTVESFRRLERDLTVALRDRCVDTVEYEDVSESPCKIAKLSYLPFGGDGPRITPSSAGSVLMRYVSTLKTDASYTLKILYSHQKVSLGGFQVQLLLPPPCPLQEIISVRLLLRFALALFTFQALAILQWSLSGTKTCIAVNSPPNWLNLFISMFGSVLPICTSWSPSGTVATSFFRAGNASSAQV</sequence>
<dbReference type="AlphaFoldDB" id="A0A183TE53"/>
<evidence type="ECO:0000256" key="1">
    <source>
        <dbReference type="ARBA" id="ARBA00022801"/>
    </source>
</evidence>
<accession>A0A183TE53</accession>
<feature type="domain" description="Helicase C-terminal" evidence="2">
    <location>
        <begin position="301"/>
        <end position="486"/>
    </location>
</feature>
<keyword evidence="1" id="KW-0378">Hydrolase</keyword>
<reference evidence="5" key="1">
    <citation type="submission" date="2016-06" db="UniProtKB">
        <authorList>
            <consortium name="WormBaseParasite"/>
        </authorList>
    </citation>
    <scope>IDENTIFICATION</scope>
</reference>
<dbReference type="GO" id="GO:0016787">
    <property type="term" value="F:hydrolase activity"/>
    <property type="evidence" value="ECO:0007669"/>
    <property type="project" value="UniProtKB-KW"/>
</dbReference>
<keyword evidence="4" id="KW-1185">Reference proteome</keyword>
<dbReference type="SMART" id="SM00490">
    <property type="entry name" value="HELICc"/>
    <property type="match status" value="1"/>
</dbReference>
<dbReference type="PANTHER" id="PTHR14950">
    <property type="entry name" value="DICER-RELATED"/>
    <property type="match status" value="1"/>
</dbReference>
<dbReference type="Gene3D" id="3.40.50.300">
    <property type="entry name" value="P-loop containing nucleotide triphosphate hydrolases"/>
    <property type="match status" value="1"/>
</dbReference>
<protein>
    <submittedName>
        <fullName evidence="5">Helicase C-terminal domain-containing protein</fullName>
    </submittedName>
</protein>
<evidence type="ECO:0000313" key="3">
    <source>
        <dbReference type="EMBL" id="VDM01137.1"/>
    </source>
</evidence>
<dbReference type="SUPFAM" id="SSF52540">
    <property type="entry name" value="P-loop containing nucleoside triphosphate hydrolases"/>
    <property type="match status" value="1"/>
</dbReference>
<evidence type="ECO:0000259" key="2">
    <source>
        <dbReference type="PROSITE" id="PS51194"/>
    </source>
</evidence>
<dbReference type="Proteomes" id="UP000275846">
    <property type="component" value="Unassembled WGS sequence"/>
</dbReference>
<dbReference type="EMBL" id="UYSU01039277">
    <property type="protein sequence ID" value="VDM01137.1"/>
    <property type="molecule type" value="Genomic_DNA"/>
</dbReference>
<dbReference type="PANTHER" id="PTHR14950:SF37">
    <property type="entry name" value="ENDORIBONUCLEASE DICER"/>
    <property type="match status" value="1"/>
</dbReference>
<dbReference type="OrthoDB" id="416741at2759"/>